<dbReference type="SMART" id="SM00174">
    <property type="entry name" value="RHO"/>
    <property type="match status" value="1"/>
</dbReference>
<keyword evidence="4" id="KW-0449">Lipoprotein</keyword>
<comment type="similarity">
    <text evidence="1">Belongs to the small GTPase superfamily. Rab family.</text>
</comment>
<evidence type="ECO:0000313" key="6">
    <source>
        <dbReference type="Proteomes" id="UP001150062"/>
    </source>
</evidence>
<reference evidence="5" key="1">
    <citation type="submission" date="2022-08" db="EMBL/GenBank/DDBJ databases">
        <title>Novel sulfate-reducing endosymbionts in the free-living metamonad Anaeramoeba.</title>
        <authorList>
            <person name="Jerlstrom-Hultqvist J."/>
            <person name="Cepicka I."/>
            <person name="Gallot-Lavallee L."/>
            <person name="Salas-Leiva D."/>
            <person name="Curtis B.A."/>
            <person name="Zahonova K."/>
            <person name="Pipaliya S."/>
            <person name="Dacks J."/>
            <person name="Roger A.J."/>
        </authorList>
    </citation>
    <scope>NUCLEOTIDE SEQUENCE</scope>
    <source>
        <strain evidence="5">Schooner1</strain>
    </source>
</reference>
<dbReference type="PRINTS" id="PR00449">
    <property type="entry name" value="RASTRNSFRMNG"/>
</dbReference>
<sequence>MLLANKIDREEDRKVTKKMGQEIANEYGMPFYETSARNNINLEQAFTKLVRNIQRDILDLEKDNDIISLKEKKLPKTEQIIEVERKETQGGYNIPKLQIMDENETGLKFLNKYLTSKVEFENTKIEIDGKKYKVQLWDSAGQEEYRSIGKTCYRGSHGIVLVYNICNRKTFENIRNWLVTIEEHAKENTCLMLLANKIDLEEDREVTKKMGQEIANEYGMPFYETSALKNINLEQAFTKLVRNIQRDILDLEKDNDIISLKEKKLPKTEQIIEEERKETQGGCC</sequence>
<protein>
    <submittedName>
        <fullName evidence="5">Small gtp binding protein rab8</fullName>
    </submittedName>
</protein>
<keyword evidence="6" id="KW-1185">Reference proteome</keyword>
<evidence type="ECO:0000256" key="1">
    <source>
        <dbReference type="ARBA" id="ARBA00006270"/>
    </source>
</evidence>
<dbReference type="EMBL" id="JAOAOG010000168">
    <property type="protein sequence ID" value="KAJ6243364.1"/>
    <property type="molecule type" value="Genomic_DNA"/>
</dbReference>
<comment type="caution">
    <text evidence="5">The sequence shown here is derived from an EMBL/GenBank/DDBJ whole genome shotgun (WGS) entry which is preliminary data.</text>
</comment>
<dbReference type="SMART" id="SM00175">
    <property type="entry name" value="RAB"/>
    <property type="match status" value="1"/>
</dbReference>
<accession>A0ABQ8YFI5</accession>
<evidence type="ECO:0000256" key="2">
    <source>
        <dbReference type="ARBA" id="ARBA00022741"/>
    </source>
</evidence>
<evidence type="ECO:0000256" key="3">
    <source>
        <dbReference type="ARBA" id="ARBA00023134"/>
    </source>
</evidence>
<dbReference type="PANTHER" id="PTHR47980">
    <property type="entry name" value="LD44762P"/>
    <property type="match status" value="1"/>
</dbReference>
<dbReference type="PROSITE" id="PS51419">
    <property type="entry name" value="RAB"/>
    <property type="match status" value="1"/>
</dbReference>
<dbReference type="InterPro" id="IPR001806">
    <property type="entry name" value="Small_GTPase"/>
</dbReference>
<dbReference type="SUPFAM" id="SSF52540">
    <property type="entry name" value="P-loop containing nucleoside triphosphate hydrolases"/>
    <property type="match status" value="2"/>
</dbReference>
<gene>
    <name evidence="5" type="ORF">M0813_21801</name>
</gene>
<dbReference type="CDD" id="cd00154">
    <property type="entry name" value="Rab"/>
    <property type="match status" value="1"/>
</dbReference>
<evidence type="ECO:0000256" key="4">
    <source>
        <dbReference type="ARBA" id="ARBA00023288"/>
    </source>
</evidence>
<organism evidence="5 6">
    <name type="scientific">Anaeramoeba flamelloides</name>
    <dbReference type="NCBI Taxonomy" id="1746091"/>
    <lineage>
        <taxon>Eukaryota</taxon>
        <taxon>Metamonada</taxon>
        <taxon>Anaeramoebidae</taxon>
        <taxon>Anaeramoeba</taxon>
    </lineage>
</organism>
<proteinExistence type="inferred from homology"/>
<dbReference type="InterPro" id="IPR050305">
    <property type="entry name" value="Small_GTPase_Rab"/>
</dbReference>
<evidence type="ECO:0000313" key="5">
    <source>
        <dbReference type="EMBL" id="KAJ6243364.1"/>
    </source>
</evidence>
<dbReference type="InterPro" id="IPR027417">
    <property type="entry name" value="P-loop_NTPase"/>
</dbReference>
<dbReference type="InterPro" id="IPR005225">
    <property type="entry name" value="Small_GTP-bd"/>
</dbReference>
<dbReference type="Pfam" id="PF00071">
    <property type="entry name" value="Ras"/>
    <property type="match status" value="2"/>
</dbReference>
<dbReference type="Gene3D" id="3.40.50.300">
    <property type="entry name" value="P-loop containing nucleotide triphosphate hydrolases"/>
    <property type="match status" value="2"/>
</dbReference>
<dbReference type="NCBIfam" id="TIGR00231">
    <property type="entry name" value="small_GTP"/>
    <property type="match status" value="1"/>
</dbReference>
<keyword evidence="2" id="KW-0547">Nucleotide-binding</keyword>
<dbReference type="PROSITE" id="PS51421">
    <property type="entry name" value="RAS"/>
    <property type="match status" value="2"/>
</dbReference>
<dbReference type="Proteomes" id="UP001150062">
    <property type="component" value="Unassembled WGS sequence"/>
</dbReference>
<name>A0ABQ8YFI5_9EUKA</name>
<dbReference type="SMART" id="SM00173">
    <property type="entry name" value="RAS"/>
    <property type="match status" value="1"/>
</dbReference>
<keyword evidence="3" id="KW-0342">GTP-binding</keyword>